<name>A0A9D2R354_9FIRM</name>
<evidence type="ECO:0000313" key="2">
    <source>
        <dbReference type="Proteomes" id="UP000823897"/>
    </source>
</evidence>
<reference evidence="1" key="2">
    <citation type="submission" date="2021-04" db="EMBL/GenBank/DDBJ databases">
        <authorList>
            <person name="Gilroy R."/>
        </authorList>
    </citation>
    <scope>NUCLEOTIDE SEQUENCE</scope>
    <source>
        <strain evidence="1">ChiGjej3B3-11674</strain>
    </source>
</reference>
<dbReference type="AlphaFoldDB" id="A0A9D2R354"/>
<evidence type="ECO:0000313" key="1">
    <source>
        <dbReference type="EMBL" id="HJD33992.1"/>
    </source>
</evidence>
<accession>A0A9D2R354</accession>
<comment type="caution">
    <text evidence="1">The sequence shown here is derived from an EMBL/GenBank/DDBJ whole genome shotgun (WGS) entry which is preliminary data.</text>
</comment>
<dbReference type="Proteomes" id="UP000823897">
    <property type="component" value="Unassembled WGS sequence"/>
</dbReference>
<dbReference type="EMBL" id="DWUV01000107">
    <property type="protein sequence ID" value="HJD33992.1"/>
    <property type="molecule type" value="Genomic_DNA"/>
</dbReference>
<sequence>MSMGIGTNARKPDEGKLKRENLREVACGVWFTSTGTAMPKMIKYEDDEGMIRSVGQIHVQTREKKYYCGIPIHEYRCSTVAQGKEYLFRLYYYAEENRWKLSWESGK</sequence>
<reference evidence="1" key="1">
    <citation type="journal article" date="2021" name="PeerJ">
        <title>Extensive microbial diversity within the chicken gut microbiome revealed by metagenomics and culture.</title>
        <authorList>
            <person name="Gilroy R."/>
            <person name="Ravi A."/>
            <person name="Getino M."/>
            <person name="Pursley I."/>
            <person name="Horton D.L."/>
            <person name="Alikhan N.F."/>
            <person name="Baker D."/>
            <person name="Gharbi K."/>
            <person name="Hall N."/>
            <person name="Watson M."/>
            <person name="Adriaenssens E.M."/>
            <person name="Foster-Nyarko E."/>
            <person name="Jarju S."/>
            <person name="Secka A."/>
            <person name="Antonio M."/>
            <person name="Oren A."/>
            <person name="Chaudhuri R.R."/>
            <person name="La Ragione R."/>
            <person name="Hildebrand F."/>
            <person name="Pallen M.J."/>
        </authorList>
    </citation>
    <scope>NUCLEOTIDE SEQUENCE</scope>
    <source>
        <strain evidence="1">ChiGjej3B3-11674</strain>
    </source>
</reference>
<proteinExistence type="predicted"/>
<protein>
    <submittedName>
        <fullName evidence="1">Uncharacterized protein</fullName>
    </submittedName>
</protein>
<gene>
    <name evidence="1" type="ORF">H9911_05550</name>
</gene>
<organism evidence="1 2">
    <name type="scientific">Candidatus Mediterraneibacter tabaqchaliae</name>
    <dbReference type="NCBI Taxonomy" id="2838689"/>
    <lineage>
        <taxon>Bacteria</taxon>
        <taxon>Bacillati</taxon>
        <taxon>Bacillota</taxon>
        <taxon>Clostridia</taxon>
        <taxon>Lachnospirales</taxon>
        <taxon>Lachnospiraceae</taxon>
        <taxon>Mediterraneibacter</taxon>
    </lineage>
</organism>